<dbReference type="Pfam" id="PF00816">
    <property type="entry name" value="Histone_HNS"/>
    <property type="match status" value="1"/>
</dbReference>
<gene>
    <name evidence="7" type="ORF">QF025_002726</name>
</gene>
<reference evidence="7 8" key="1">
    <citation type="submission" date="2023-08" db="EMBL/GenBank/DDBJ databases">
        <title>Genome sequencing of plant associated microbes to promote plant fitness in Sorghum bicolor and Oryza sativa.</title>
        <authorList>
            <person name="Coleman-Derr D."/>
        </authorList>
    </citation>
    <scope>NUCLEOTIDE SEQUENCE [LARGE SCALE GENOMIC DNA]</scope>
    <source>
        <strain evidence="7 8">SLBN-33</strain>
    </source>
</reference>
<name>A0ABD5CFX4_9BURK</name>
<evidence type="ECO:0000256" key="3">
    <source>
        <dbReference type="ARBA" id="ARBA00022490"/>
    </source>
</evidence>
<evidence type="ECO:0000256" key="1">
    <source>
        <dbReference type="ARBA" id="ARBA00004453"/>
    </source>
</evidence>
<dbReference type="Proteomes" id="UP001245184">
    <property type="component" value="Unassembled WGS sequence"/>
</dbReference>
<proteinExistence type="inferred from homology"/>
<comment type="caution">
    <text evidence="7">The sequence shown here is derived from an EMBL/GenBank/DDBJ whole genome shotgun (WGS) entry which is preliminary data.</text>
</comment>
<feature type="compositionally biased region" description="Basic residues" evidence="5">
    <location>
        <begin position="55"/>
        <end position="64"/>
    </location>
</feature>
<evidence type="ECO:0000256" key="5">
    <source>
        <dbReference type="SAM" id="MobiDB-lite"/>
    </source>
</evidence>
<protein>
    <submittedName>
        <fullName evidence="7">DNA-binding protein H-NS</fullName>
    </submittedName>
</protein>
<dbReference type="PANTHER" id="PTHR38097:SF2">
    <property type="entry name" value="DNA-BINDING PROTEIN STPA"/>
    <property type="match status" value="1"/>
</dbReference>
<evidence type="ECO:0000256" key="4">
    <source>
        <dbReference type="ARBA" id="ARBA00023125"/>
    </source>
</evidence>
<dbReference type="EMBL" id="JAVIZN010000002">
    <property type="protein sequence ID" value="MDR6204006.1"/>
    <property type="molecule type" value="Genomic_DNA"/>
</dbReference>
<keyword evidence="3" id="KW-0963">Cytoplasm</keyword>
<dbReference type="RefSeq" id="WP_310031673.1">
    <property type="nucleotide sequence ID" value="NZ_JAVIZN010000002.1"/>
</dbReference>
<dbReference type="GO" id="GO:0009295">
    <property type="term" value="C:nucleoid"/>
    <property type="evidence" value="ECO:0007669"/>
    <property type="project" value="UniProtKB-SubCell"/>
</dbReference>
<comment type="similarity">
    <text evidence="2">Belongs to the histone-like protein H-NS family.</text>
</comment>
<evidence type="ECO:0000256" key="2">
    <source>
        <dbReference type="ARBA" id="ARBA00010610"/>
    </source>
</evidence>
<dbReference type="AlphaFoldDB" id="A0ABD5CFX4"/>
<dbReference type="GO" id="GO:0003677">
    <property type="term" value="F:DNA binding"/>
    <property type="evidence" value="ECO:0007669"/>
    <property type="project" value="UniProtKB-KW"/>
</dbReference>
<evidence type="ECO:0000313" key="7">
    <source>
        <dbReference type="EMBL" id="MDR6204006.1"/>
    </source>
</evidence>
<dbReference type="Gene3D" id="4.10.430.30">
    <property type="match status" value="1"/>
</dbReference>
<feature type="region of interest" description="Disordered" evidence="5">
    <location>
        <begin position="47"/>
        <end position="97"/>
    </location>
</feature>
<dbReference type="SUPFAM" id="SSF81273">
    <property type="entry name" value="H-NS histone-like proteins"/>
    <property type="match status" value="1"/>
</dbReference>
<sequence length="97" mass="10937">MASYRELLKQREALQRQIDAAREQEVAAALAKVREIINEYSLTPEQVFAQSKGKGGPKRGAKPAKYHDPTSGATWSGMGREPLWIKGQPREQFLIDR</sequence>
<organism evidence="7 8">
    <name type="scientific">Paraburkholderia graminis</name>
    <dbReference type="NCBI Taxonomy" id="60548"/>
    <lineage>
        <taxon>Bacteria</taxon>
        <taxon>Pseudomonadati</taxon>
        <taxon>Pseudomonadota</taxon>
        <taxon>Betaproteobacteria</taxon>
        <taxon>Burkholderiales</taxon>
        <taxon>Burkholderiaceae</taxon>
        <taxon>Paraburkholderia</taxon>
    </lineage>
</organism>
<evidence type="ECO:0000313" key="8">
    <source>
        <dbReference type="Proteomes" id="UP001245184"/>
    </source>
</evidence>
<accession>A0ABD5CFX4</accession>
<dbReference type="PANTHER" id="PTHR38097">
    <property type="match status" value="1"/>
</dbReference>
<dbReference type="InterPro" id="IPR027444">
    <property type="entry name" value="H-NS_C_dom"/>
</dbReference>
<keyword evidence="4 7" id="KW-0238">DNA-binding</keyword>
<comment type="subcellular location">
    <subcellularLocation>
        <location evidence="1">Cytoplasm</location>
        <location evidence="1">Nucleoid</location>
    </subcellularLocation>
</comment>
<evidence type="ECO:0000259" key="6">
    <source>
        <dbReference type="SMART" id="SM00528"/>
    </source>
</evidence>
<dbReference type="SMART" id="SM00528">
    <property type="entry name" value="HNS"/>
    <property type="match status" value="1"/>
</dbReference>
<feature type="domain" description="DNA-binding protein H-NS-like C-terminal" evidence="6">
    <location>
        <begin position="56"/>
        <end position="95"/>
    </location>
</feature>